<keyword evidence="3" id="KW-1185">Reference proteome</keyword>
<dbReference type="OrthoDB" id="340346at2759"/>
<gene>
    <name evidence="2" type="ORF">PPENT_87.1.T0120374</name>
</gene>
<dbReference type="Proteomes" id="UP000689195">
    <property type="component" value="Unassembled WGS sequence"/>
</dbReference>
<dbReference type="EMBL" id="CAJJDO010000012">
    <property type="protein sequence ID" value="CAD8143726.1"/>
    <property type="molecule type" value="Genomic_DNA"/>
</dbReference>
<dbReference type="AlphaFoldDB" id="A0A8S1SWE2"/>
<keyword evidence="1" id="KW-0812">Transmembrane</keyword>
<evidence type="ECO:0000313" key="2">
    <source>
        <dbReference type="EMBL" id="CAD8143726.1"/>
    </source>
</evidence>
<proteinExistence type="predicted"/>
<sequence>MITIDLIGIYINLYVEIIVKLAEIDPKQVRQNQLQNKIIEFLRDSDKQVKEQILSLLRQFIYIYYMIVNRKFEQLLNEYCRSAKKMKSLNISLLIKIFLMLLLHLFIMVEIYGQREVAKCIQIVVMSINKGIRKILDEFNQ</sequence>
<reference evidence="2" key="1">
    <citation type="submission" date="2021-01" db="EMBL/GenBank/DDBJ databases">
        <authorList>
            <consortium name="Genoscope - CEA"/>
            <person name="William W."/>
        </authorList>
    </citation>
    <scope>NUCLEOTIDE SEQUENCE</scope>
</reference>
<name>A0A8S1SWE2_9CILI</name>
<keyword evidence="1" id="KW-0472">Membrane</keyword>
<accession>A0A8S1SWE2</accession>
<feature type="transmembrane region" description="Helical" evidence="1">
    <location>
        <begin position="93"/>
        <end position="113"/>
    </location>
</feature>
<keyword evidence="1" id="KW-1133">Transmembrane helix</keyword>
<comment type="caution">
    <text evidence="2">The sequence shown here is derived from an EMBL/GenBank/DDBJ whole genome shotgun (WGS) entry which is preliminary data.</text>
</comment>
<organism evidence="2 3">
    <name type="scientific">Paramecium pentaurelia</name>
    <dbReference type="NCBI Taxonomy" id="43138"/>
    <lineage>
        <taxon>Eukaryota</taxon>
        <taxon>Sar</taxon>
        <taxon>Alveolata</taxon>
        <taxon>Ciliophora</taxon>
        <taxon>Intramacronucleata</taxon>
        <taxon>Oligohymenophorea</taxon>
        <taxon>Peniculida</taxon>
        <taxon>Parameciidae</taxon>
        <taxon>Paramecium</taxon>
    </lineage>
</organism>
<evidence type="ECO:0000256" key="1">
    <source>
        <dbReference type="SAM" id="Phobius"/>
    </source>
</evidence>
<protein>
    <submittedName>
        <fullName evidence="2">Uncharacterized protein</fullName>
    </submittedName>
</protein>
<evidence type="ECO:0000313" key="3">
    <source>
        <dbReference type="Proteomes" id="UP000689195"/>
    </source>
</evidence>